<evidence type="ECO:0000313" key="5">
    <source>
        <dbReference type="EMBL" id="EAY30799.1"/>
    </source>
</evidence>
<feature type="repeat" description="TPR" evidence="3">
    <location>
        <begin position="429"/>
        <end position="462"/>
    </location>
</feature>
<keyword evidence="6" id="KW-1185">Reference proteome</keyword>
<feature type="repeat" description="TPR" evidence="3">
    <location>
        <begin position="552"/>
        <end position="585"/>
    </location>
</feature>
<keyword evidence="2 3" id="KW-0802">TPR repeat</keyword>
<feature type="repeat" description="TPR" evidence="3">
    <location>
        <begin position="510"/>
        <end position="543"/>
    </location>
</feature>
<dbReference type="SUPFAM" id="SSF48452">
    <property type="entry name" value="TPR-like"/>
    <property type="match status" value="5"/>
</dbReference>
<dbReference type="InterPro" id="IPR019734">
    <property type="entry name" value="TPR_rpt"/>
</dbReference>
<dbReference type="Pfam" id="PF13374">
    <property type="entry name" value="TPR_10"/>
    <property type="match status" value="2"/>
</dbReference>
<dbReference type="Gene3D" id="1.25.40.10">
    <property type="entry name" value="Tetratricopeptide repeat domain"/>
    <property type="match status" value="5"/>
</dbReference>
<evidence type="ECO:0000256" key="1">
    <source>
        <dbReference type="ARBA" id="ARBA00022737"/>
    </source>
</evidence>
<name>A1ZFM5_MICM2</name>
<sequence>MFASFAIAQSAALGQLAAKKNEFVKQQDYKTALVWGKKMLVLAAKEFGEASATYANYAHDMGQLYMANKAYDQAIQLFSQASNIYKEQLGESHLYYAVGLNSLANVYYEQKNYTKALPLYQKALSVYKAQLGKTHQYCDLTTNRIAAIYEQQQNYTALLPVLLDQLALYETQKGKTANEYAFQLSKIAEVYKIQKQYPKSAELYEKSAKIFSKNGVYDNQAAVLSNLSTVYLLMKKPQKSARVAQKSLRIFKDQLKDTQSANYAVTLSGLVQAYEQQNKHQALLPLYQELLPLFKQQKNFTNYVTYAYSFGNYYQEQRQVALARKWYQNAIRVAKAHQLKTPDLIKAMTNLAVIETTYASYAEAEQLLTEGISLHINKYGKKKRNYYTLLTSLGALYRLLAKYELAEKNFLEAQKVAAEVLGTQSTEYGNIYNSLGLLYKDVGNYTAAEQHLESAQKFYKNKPGEEYGIVLNNQGLLYTEQGLYEKAEQFFLKALKHQAKALGAQHYEYAAVLNNLGLLYFNMGIYSKAAPRFQQALKIKYKHYGKMHPYYANSLGNLGLVHFNTGNYGEAETAFDEALLIYEKTVGKAHNFYGAFLLNLATLHTTLGKYKRAVVTLQKAEKVILKSVGSEHTLYASFLSQMGTFYLATRNYEKAGDYFYSVMLMYEKKFGKTHPNYFTALLNLHFSYKMQGKRQLVEKRFRNIIPLAEKALKNDLTIFAHILRNRAFDYQTLGKYKKAEALLKKSMRVIEQSLGQNNQTYVHAQGQNAVFYAEIGESARAEKQFIRFANLFLDYMAHNYPAMSEKDKLAFQYSSVAHVEAFKDFAVKQGKQFPVLLNKLFEFHLKTKLLALNFSKKMRTTILQRKNAEDLKLYDQWIAQKEYLAKLYQLPKLELKKRGIDLMALEETNNRIEKQLAKKYQLFARQAFIPKHGWQKIQKALQPNEVVIEMVRTSDWTQRASISYGIWVIKGGKAAPPKFLRLKNGHQLERRYLRYYRGRIKYKGADRYSYGKFWQPIQQVIDSLPQGNKVEKIYFSSTGFYNQVNLNTLQNPANKQYLIDRYKIELINTSKDVLSLRKQEVLGANTLAILVGRPVYKLPIDSRRKADTTQVDKRGLDSDRSQRQLASVVFKDLPGTEKEVNQIAAIMQQNQWQTQKLMGKEALEKHIKEVENPTILHIATHGFFIARRAHKKNTFSLIDNDVDYHAPMLRSGIVLTGVSNKKSLLDGQEDGILTAYEVANMRLEKTKLVVLSACETGLGDVRIGEGVYGLQRALKTAGAQNIIMSLWKVDDTATQKLMIYFYRNLTKFKNLKKAFRAAQREIKQAFPHPYYWGAFVLLGE</sequence>
<dbReference type="PROSITE" id="PS50005">
    <property type="entry name" value="TPR"/>
    <property type="match status" value="7"/>
</dbReference>
<gene>
    <name evidence="5" type="ORF">M23134_01123</name>
</gene>
<dbReference type="Proteomes" id="UP000004095">
    <property type="component" value="Unassembled WGS sequence"/>
</dbReference>
<dbReference type="eggNOG" id="COG4995">
    <property type="taxonomic scope" value="Bacteria"/>
</dbReference>
<dbReference type="InterPro" id="IPR011990">
    <property type="entry name" value="TPR-like_helical_dom_sf"/>
</dbReference>
<feature type="repeat" description="TPR" evidence="3">
    <location>
        <begin position="55"/>
        <end position="88"/>
    </location>
</feature>
<feature type="domain" description="CHAT" evidence="4">
    <location>
        <begin position="1012"/>
        <end position="1340"/>
    </location>
</feature>
<proteinExistence type="predicted"/>
<reference evidence="5 6" key="1">
    <citation type="submission" date="2007-01" db="EMBL/GenBank/DDBJ databases">
        <authorList>
            <person name="Haygood M."/>
            <person name="Podell S."/>
            <person name="Anderson C."/>
            <person name="Hopkinson B."/>
            <person name="Roe K."/>
            <person name="Barbeau K."/>
            <person name="Gaasterland T."/>
            <person name="Ferriera S."/>
            <person name="Johnson J."/>
            <person name="Kravitz S."/>
            <person name="Beeson K."/>
            <person name="Sutton G."/>
            <person name="Rogers Y.-H."/>
            <person name="Friedman R."/>
            <person name="Frazier M."/>
            <person name="Venter J.C."/>
        </authorList>
    </citation>
    <scope>NUCLEOTIDE SEQUENCE [LARGE SCALE GENOMIC DNA]</scope>
    <source>
        <strain evidence="5 6">ATCC 23134</strain>
    </source>
</reference>
<organism evidence="5 6">
    <name type="scientific">Microscilla marina ATCC 23134</name>
    <dbReference type="NCBI Taxonomy" id="313606"/>
    <lineage>
        <taxon>Bacteria</taxon>
        <taxon>Pseudomonadati</taxon>
        <taxon>Bacteroidota</taxon>
        <taxon>Cytophagia</taxon>
        <taxon>Cytophagales</taxon>
        <taxon>Microscillaceae</taxon>
        <taxon>Microscilla</taxon>
    </lineage>
</organism>
<comment type="caution">
    <text evidence="5">The sequence shown here is derived from an EMBL/GenBank/DDBJ whole genome shotgun (WGS) entry which is preliminary data.</text>
</comment>
<feature type="repeat" description="TPR" evidence="3">
    <location>
        <begin position="468"/>
        <end position="501"/>
    </location>
</feature>
<dbReference type="Pfam" id="PF13424">
    <property type="entry name" value="TPR_12"/>
    <property type="match status" value="5"/>
</dbReference>
<dbReference type="PANTHER" id="PTHR45641:SF19">
    <property type="entry name" value="NEPHROCYSTIN-3"/>
    <property type="match status" value="1"/>
</dbReference>
<dbReference type="InterPro" id="IPR024983">
    <property type="entry name" value="CHAT_dom"/>
</dbReference>
<evidence type="ECO:0000256" key="3">
    <source>
        <dbReference type="PROSITE-ProRule" id="PRU00339"/>
    </source>
</evidence>
<feature type="repeat" description="TPR" evidence="3">
    <location>
        <begin position="97"/>
        <end position="130"/>
    </location>
</feature>
<evidence type="ECO:0000256" key="2">
    <source>
        <dbReference type="ARBA" id="ARBA00022803"/>
    </source>
</evidence>
<dbReference type="EMBL" id="AAWS01000005">
    <property type="protein sequence ID" value="EAY30799.1"/>
    <property type="molecule type" value="Genomic_DNA"/>
</dbReference>
<dbReference type="SMART" id="SM00028">
    <property type="entry name" value="TPR"/>
    <property type="match status" value="14"/>
</dbReference>
<evidence type="ECO:0000313" key="6">
    <source>
        <dbReference type="Proteomes" id="UP000004095"/>
    </source>
</evidence>
<dbReference type="Pfam" id="PF12770">
    <property type="entry name" value="CHAT"/>
    <property type="match status" value="1"/>
</dbReference>
<dbReference type="PANTHER" id="PTHR45641">
    <property type="entry name" value="TETRATRICOPEPTIDE REPEAT PROTEIN (AFU_ORTHOLOGUE AFUA_6G03870)"/>
    <property type="match status" value="1"/>
</dbReference>
<dbReference type="eggNOG" id="COG0457">
    <property type="taxonomic scope" value="Bacteria"/>
</dbReference>
<keyword evidence="1" id="KW-0677">Repeat</keyword>
<accession>A1ZFM5</accession>
<evidence type="ECO:0000259" key="4">
    <source>
        <dbReference type="Pfam" id="PF12770"/>
    </source>
</evidence>
<feature type="repeat" description="TPR" evidence="3">
    <location>
        <begin position="636"/>
        <end position="669"/>
    </location>
</feature>
<protein>
    <submittedName>
        <fullName evidence="5">Tetratricopeptide repeat family</fullName>
    </submittedName>
</protein>